<dbReference type="RefSeq" id="WP_160316156.1">
    <property type="nucleotide sequence ID" value="NZ_LGYO01000012.1"/>
</dbReference>
<dbReference type="SUPFAM" id="SSF53448">
    <property type="entry name" value="Nucleotide-diphospho-sugar transferases"/>
    <property type="match status" value="1"/>
</dbReference>
<name>A0A0L6U2G9_9FIRM</name>
<sequence>MKKVQVLLSTFNGQEYLDDQIKSLILQEGVRVEILVRDDGSSDNTIPMLIEWESKGVLSWYNGDNMKPAKSFMNLIQNSPKSDYYAFCDQDDIWDKDKLKVAVSFLEKFDDKEPGLYFSNTRLVDYNLNLIKSNKHNPKITLGSALIFYCATGCTELFNHALIEVIRKHDYVKNNSHDNWIYKVCLAIGGNVVFDEIPHISYRQHGNNYTGGNISIYDIYKQRVKNLFTERSHVREQDAKELLKGYSELMHKENIDKVERVAFYRISLRNKINLLFDKDIKEDRLSFNFAFVCSVLLNAL</sequence>
<dbReference type="PATRIC" id="fig|52689.4.peg.355"/>
<dbReference type="AlphaFoldDB" id="A0A0L6U2G9"/>
<protein>
    <recommendedName>
        <fullName evidence="1">Glycosyltransferase 2-like domain-containing protein</fullName>
    </recommendedName>
</protein>
<dbReference type="InterPro" id="IPR001173">
    <property type="entry name" value="Glyco_trans_2-like"/>
</dbReference>
<dbReference type="InterPro" id="IPR029044">
    <property type="entry name" value="Nucleotide-diphossugar_trans"/>
</dbReference>
<dbReference type="PANTHER" id="PTHR22916:SF3">
    <property type="entry name" value="UDP-GLCNAC:BETAGAL BETA-1,3-N-ACETYLGLUCOSAMINYLTRANSFERASE-LIKE PROTEIN 1"/>
    <property type="match status" value="1"/>
</dbReference>
<evidence type="ECO:0000313" key="3">
    <source>
        <dbReference type="Proteomes" id="UP000036873"/>
    </source>
</evidence>
<keyword evidence="3" id="KW-1185">Reference proteome</keyword>
<organism evidence="2 3">
    <name type="scientific">Acetobacterium bakii</name>
    <dbReference type="NCBI Taxonomy" id="52689"/>
    <lineage>
        <taxon>Bacteria</taxon>
        <taxon>Bacillati</taxon>
        <taxon>Bacillota</taxon>
        <taxon>Clostridia</taxon>
        <taxon>Eubacteriales</taxon>
        <taxon>Eubacteriaceae</taxon>
        <taxon>Acetobacterium</taxon>
    </lineage>
</organism>
<evidence type="ECO:0000313" key="2">
    <source>
        <dbReference type="EMBL" id="KNZ42542.1"/>
    </source>
</evidence>
<dbReference type="Pfam" id="PF00535">
    <property type="entry name" value="Glycos_transf_2"/>
    <property type="match status" value="1"/>
</dbReference>
<dbReference type="CDD" id="cd04196">
    <property type="entry name" value="GT_2_like_d"/>
    <property type="match status" value="1"/>
</dbReference>
<dbReference type="PANTHER" id="PTHR22916">
    <property type="entry name" value="GLYCOSYLTRANSFERASE"/>
    <property type="match status" value="1"/>
</dbReference>
<dbReference type="EMBL" id="LGYO01000012">
    <property type="protein sequence ID" value="KNZ42542.1"/>
    <property type="molecule type" value="Genomic_DNA"/>
</dbReference>
<gene>
    <name evidence="2" type="ORF">AKG39_06290</name>
</gene>
<evidence type="ECO:0000259" key="1">
    <source>
        <dbReference type="Pfam" id="PF00535"/>
    </source>
</evidence>
<comment type="caution">
    <text evidence="2">The sequence shown here is derived from an EMBL/GenBank/DDBJ whole genome shotgun (WGS) entry which is preliminary data.</text>
</comment>
<dbReference type="Gene3D" id="3.90.550.10">
    <property type="entry name" value="Spore Coat Polysaccharide Biosynthesis Protein SpsA, Chain A"/>
    <property type="match status" value="1"/>
</dbReference>
<reference evidence="3" key="1">
    <citation type="submission" date="2015-07" db="EMBL/GenBank/DDBJ databases">
        <title>Draft genome sequence of Acetobacterium bakii DSM 8293, a potential psychrophilic chemical producer through syngas fermentation.</title>
        <authorList>
            <person name="Song Y."/>
            <person name="Hwang S."/>
            <person name="Cho B.-K."/>
        </authorList>
    </citation>
    <scope>NUCLEOTIDE SEQUENCE [LARGE SCALE GENOMIC DNA]</scope>
    <source>
        <strain evidence="3">DSM 8239</strain>
    </source>
</reference>
<dbReference type="Proteomes" id="UP000036873">
    <property type="component" value="Unassembled WGS sequence"/>
</dbReference>
<accession>A0A0L6U2G9</accession>
<feature type="domain" description="Glycosyltransferase 2-like" evidence="1">
    <location>
        <begin position="6"/>
        <end position="109"/>
    </location>
</feature>
<dbReference type="GO" id="GO:0016758">
    <property type="term" value="F:hexosyltransferase activity"/>
    <property type="evidence" value="ECO:0007669"/>
    <property type="project" value="UniProtKB-ARBA"/>
</dbReference>
<dbReference type="STRING" id="52689.AKG39_06290"/>
<proteinExistence type="predicted"/>